<name>A0ABX4HAE2_9CORY</name>
<gene>
    <name evidence="1" type="ORF">CKJ81_04960</name>
</gene>
<dbReference type="InterPro" id="IPR011009">
    <property type="entry name" value="Kinase-like_dom_sf"/>
</dbReference>
<evidence type="ECO:0000313" key="1">
    <source>
        <dbReference type="EMBL" id="PAT06306.1"/>
    </source>
</evidence>
<reference evidence="1 2" key="1">
    <citation type="submission" date="2017-08" db="EMBL/GenBank/DDBJ databases">
        <title>Whole genome sequences of 6 clinical strains closest to Corynebacterium imitans.</title>
        <authorList>
            <person name="Bernier A.-M."/>
            <person name="Burdz T."/>
            <person name="Bernard K."/>
        </authorList>
    </citation>
    <scope>NUCLEOTIDE SEQUENCE [LARGE SCALE GENOMIC DNA]</scope>
    <source>
        <strain evidence="1 2">NML93-0607</strain>
    </source>
</reference>
<dbReference type="Gene3D" id="3.90.1200.10">
    <property type="match status" value="1"/>
</dbReference>
<evidence type="ECO:0000313" key="2">
    <source>
        <dbReference type="Proteomes" id="UP000218281"/>
    </source>
</evidence>
<proteinExistence type="predicted"/>
<organism evidence="1 2">
    <name type="scientific">Corynebacterium hadale</name>
    <dbReference type="NCBI Taxonomy" id="2026255"/>
    <lineage>
        <taxon>Bacteria</taxon>
        <taxon>Bacillati</taxon>
        <taxon>Actinomycetota</taxon>
        <taxon>Actinomycetes</taxon>
        <taxon>Mycobacteriales</taxon>
        <taxon>Corynebacteriaceae</taxon>
        <taxon>Corynebacterium</taxon>
    </lineage>
</organism>
<dbReference type="SUPFAM" id="SSF56112">
    <property type="entry name" value="Protein kinase-like (PK-like)"/>
    <property type="match status" value="1"/>
</dbReference>
<dbReference type="EMBL" id="NSGO01000004">
    <property type="protein sequence ID" value="PAT06306.1"/>
    <property type="molecule type" value="Genomic_DNA"/>
</dbReference>
<keyword evidence="2" id="KW-1185">Reference proteome</keyword>
<dbReference type="Proteomes" id="UP000218281">
    <property type="component" value="Unassembled WGS sequence"/>
</dbReference>
<comment type="caution">
    <text evidence="1">The sequence shown here is derived from an EMBL/GenBank/DDBJ whole genome shotgun (WGS) entry which is preliminary data.</text>
</comment>
<accession>A0ABX4HAE2</accession>
<sequence>MFDLASQRFYGAKSDTIDAITVGAARPVAVAGCGATAQWQLLDVTRGTDSDTYQVLLAESANGETQDVLSTDSGATAYVAALPELGEVHGDLITGAATPLGAEQSNTNLVVGNTIVKVFRHLEDGLNPDVELLTRIGDCPHVAAVNAYATRGEQTLAMQQEFIRGGIDGFVLTTGGSAEGTLPEAEVAAQAESLGRAMRTVHEALAHAFGVQERPTRSIADTLTANLDAYVRRAPLLADFAPRIRALYAELGNAESTESTESTVPVQRVHGDLHLGQTLKTPERWYLIDFEGEPARPLAQRRRPDHRLRDVAGMVRSYGYARAVGGFDAEWERGGVEKLLAGYGAERDALLAAYIVDKAAYEVIYEANNRPDWVDIPLDAIRDLV</sequence>
<protein>
    <submittedName>
        <fullName evidence="1">Trehalose synthase</fullName>
    </submittedName>
</protein>
<dbReference type="RefSeq" id="WP_095535427.1">
    <property type="nucleotide sequence ID" value="NZ_NSGO01000004.1"/>
</dbReference>